<comment type="similarity">
    <text evidence="2 8">Belongs to the cytochrome P450 family.</text>
</comment>
<evidence type="ECO:0000256" key="7">
    <source>
        <dbReference type="PIRSR" id="PIRSR602401-1"/>
    </source>
</evidence>
<name>A0A8H5CK69_9AGAR</name>
<dbReference type="PRINTS" id="PR00463">
    <property type="entry name" value="EP450I"/>
</dbReference>
<keyword evidence="3 7" id="KW-0479">Metal-binding</keyword>
<dbReference type="OrthoDB" id="1844152at2759"/>
<keyword evidence="11" id="KW-1185">Reference proteome</keyword>
<sequence>MDLPNQTVLATVAVILFVTFYVYPQWRKSLSHIPTVGEMTWFGLPTQKSLLACRSVMLEGYHRHPNGFFKMPLFPFRWAVIANGRRLTEELSNAPDEKFSFTFPTGKLVQTDYTVGPEILTDRFHVPIVRTNLSRNIAAIIEELRDEMLQAFSVSPLNDQTKRDKEGFVSVPALATVQQLIARITNRVFVGKPICQDEEFCRLNTIYVFDVVKAANKINMFPDFLHPIIGPLFSPKKRYLDAMLRIVGPTMRKRRSILETNGPDALPNDYLSWNMAEAPEGYEKTDEGLAMRLLNINLGAINTSSVTFTHALLYLAAHPEYVGPMRAEIENVLDHEGWSKEGMQKMVRVDSFLRESARLNAISLTSINRYTLEDYTFADGTFIPKGTVVASSMYSTHLDEKIYPEPHTFNPWRFVNEAGKSRTGQAYTGTSAEFLSFGAGKHVCPGRFFAANELKAMLAHIVMSYDVKLDANANGVRPPNEYIGTSVIPNTAAHVLFRRHVP</sequence>
<evidence type="ECO:0000313" key="10">
    <source>
        <dbReference type="EMBL" id="KAF5343249.1"/>
    </source>
</evidence>
<evidence type="ECO:0000256" key="4">
    <source>
        <dbReference type="ARBA" id="ARBA00023002"/>
    </source>
</evidence>
<keyword evidence="4 8" id="KW-0560">Oxidoreductase</keyword>
<feature type="transmembrane region" description="Helical" evidence="9">
    <location>
        <begin position="6"/>
        <end position="23"/>
    </location>
</feature>
<evidence type="ECO:0000256" key="9">
    <source>
        <dbReference type="SAM" id="Phobius"/>
    </source>
</evidence>
<accession>A0A8H5CK69</accession>
<keyword evidence="7 8" id="KW-0349">Heme</keyword>
<organism evidence="10 11">
    <name type="scientific">Tetrapyrgos nigripes</name>
    <dbReference type="NCBI Taxonomy" id="182062"/>
    <lineage>
        <taxon>Eukaryota</taxon>
        <taxon>Fungi</taxon>
        <taxon>Dikarya</taxon>
        <taxon>Basidiomycota</taxon>
        <taxon>Agaricomycotina</taxon>
        <taxon>Agaricomycetes</taxon>
        <taxon>Agaricomycetidae</taxon>
        <taxon>Agaricales</taxon>
        <taxon>Marasmiineae</taxon>
        <taxon>Marasmiaceae</taxon>
        <taxon>Tetrapyrgos</taxon>
    </lineage>
</organism>
<evidence type="ECO:0000313" key="11">
    <source>
        <dbReference type="Proteomes" id="UP000559256"/>
    </source>
</evidence>
<dbReference type="Pfam" id="PF00067">
    <property type="entry name" value="p450"/>
    <property type="match status" value="1"/>
</dbReference>
<dbReference type="PANTHER" id="PTHR46206:SF1">
    <property type="entry name" value="P450, PUTATIVE (EUROFUNG)-RELATED"/>
    <property type="match status" value="1"/>
</dbReference>
<feature type="binding site" description="axial binding residue" evidence="7">
    <location>
        <position position="444"/>
    </location>
    <ligand>
        <name>heme</name>
        <dbReference type="ChEBI" id="CHEBI:30413"/>
    </ligand>
    <ligandPart>
        <name>Fe</name>
        <dbReference type="ChEBI" id="CHEBI:18248"/>
    </ligandPart>
</feature>
<evidence type="ECO:0000256" key="2">
    <source>
        <dbReference type="ARBA" id="ARBA00010617"/>
    </source>
</evidence>
<dbReference type="GO" id="GO:0004497">
    <property type="term" value="F:monooxygenase activity"/>
    <property type="evidence" value="ECO:0007669"/>
    <property type="project" value="UniProtKB-KW"/>
</dbReference>
<dbReference type="AlphaFoldDB" id="A0A8H5CK69"/>
<protein>
    <recommendedName>
        <fullName evidence="12">Cytochrome P450</fullName>
    </recommendedName>
</protein>
<evidence type="ECO:0008006" key="12">
    <source>
        <dbReference type="Google" id="ProtNLM"/>
    </source>
</evidence>
<proteinExistence type="inferred from homology"/>
<keyword evidence="9" id="KW-1133">Transmembrane helix</keyword>
<dbReference type="InterPro" id="IPR036396">
    <property type="entry name" value="Cyt_P450_sf"/>
</dbReference>
<dbReference type="InterPro" id="IPR001128">
    <property type="entry name" value="Cyt_P450"/>
</dbReference>
<dbReference type="GO" id="GO:0020037">
    <property type="term" value="F:heme binding"/>
    <property type="evidence" value="ECO:0007669"/>
    <property type="project" value="InterPro"/>
</dbReference>
<dbReference type="PANTHER" id="PTHR46206">
    <property type="entry name" value="CYTOCHROME P450"/>
    <property type="match status" value="1"/>
</dbReference>
<dbReference type="Proteomes" id="UP000559256">
    <property type="component" value="Unassembled WGS sequence"/>
</dbReference>
<keyword evidence="6 8" id="KW-0503">Monooxygenase</keyword>
<evidence type="ECO:0000256" key="3">
    <source>
        <dbReference type="ARBA" id="ARBA00022723"/>
    </source>
</evidence>
<keyword evidence="5 7" id="KW-0408">Iron</keyword>
<dbReference type="InterPro" id="IPR017972">
    <property type="entry name" value="Cyt_P450_CS"/>
</dbReference>
<evidence type="ECO:0000256" key="5">
    <source>
        <dbReference type="ARBA" id="ARBA00023004"/>
    </source>
</evidence>
<evidence type="ECO:0000256" key="8">
    <source>
        <dbReference type="RuleBase" id="RU000461"/>
    </source>
</evidence>
<keyword evidence="9" id="KW-0472">Membrane</keyword>
<evidence type="ECO:0000256" key="1">
    <source>
        <dbReference type="ARBA" id="ARBA00001971"/>
    </source>
</evidence>
<dbReference type="GO" id="GO:0016705">
    <property type="term" value="F:oxidoreductase activity, acting on paired donors, with incorporation or reduction of molecular oxygen"/>
    <property type="evidence" value="ECO:0007669"/>
    <property type="project" value="InterPro"/>
</dbReference>
<gene>
    <name evidence="10" type="ORF">D9758_013432</name>
</gene>
<dbReference type="GO" id="GO:0005506">
    <property type="term" value="F:iron ion binding"/>
    <property type="evidence" value="ECO:0007669"/>
    <property type="project" value="InterPro"/>
</dbReference>
<comment type="cofactor">
    <cofactor evidence="1 7">
        <name>heme</name>
        <dbReference type="ChEBI" id="CHEBI:30413"/>
    </cofactor>
</comment>
<keyword evidence="9" id="KW-0812">Transmembrane</keyword>
<reference evidence="10 11" key="1">
    <citation type="journal article" date="2020" name="ISME J.">
        <title>Uncovering the hidden diversity of litter-decomposition mechanisms in mushroom-forming fungi.</title>
        <authorList>
            <person name="Floudas D."/>
            <person name="Bentzer J."/>
            <person name="Ahren D."/>
            <person name="Johansson T."/>
            <person name="Persson P."/>
            <person name="Tunlid A."/>
        </authorList>
    </citation>
    <scope>NUCLEOTIDE SEQUENCE [LARGE SCALE GENOMIC DNA]</scope>
    <source>
        <strain evidence="10 11">CBS 291.85</strain>
    </source>
</reference>
<dbReference type="Gene3D" id="1.10.630.10">
    <property type="entry name" value="Cytochrome P450"/>
    <property type="match status" value="1"/>
</dbReference>
<dbReference type="PROSITE" id="PS00086">
    <property type="entry name" value="CYTOCHROME_P450"/>
    <property type="match status" value="1"/>
</dbReference>
<dbReference type="InterPro" id="IPR002401">
    <property type="entry name" value="Cyt_P450_E_grp-I"/>
</dbReference>
<evidence type="ECO:0000256" key="6">
    <source>
        <dbReference type="ARBA" id="ARBA00023033"/>
    </source>
</evidence>
<comment type="caution">
    <text evidence="10">The sequence shown here is derived from an EMBL/GenBank/DDBJ whole genome shotgun (WGS) entry which is preliminary data.</text>
</comment>
<dbReference type="CDD" id="cd11041">
    <property type="entry name" value="CYP503A1-like"/>
    <property type="match status" value="1"/>
</dbReference>
<dbReference type="SUPFAM" id="SSF48264">
    <property type="entry name" value="Cytochrome P450"/>
    <property type="match status" value="1"/>
</dbReference>
<dbReference type="EMBL" id="JAACJM010000145">
    <property type="protein sequence ID" value="KAF5343249.1"/>
    <property type="molecule type" value="Genomic_DNA"/>
</dbReference>